<accession>A0A7I7QJP0</accession>
<dbReference type="RefSeq" id="WP_246230900.1">
    <property type="nucleotide sequence ID" value="NZ_AP022588.1"/>
</dbReference>
<dbReference type="SUPFAM" id="SSF51445">
    <property type="entry name" value="(Trans)glycosidases"/>
    <property type="match status" value="1"/>
</dbReference>
<dbReference type="InterPro" id="IPR051923">
    <property type="entry name" value="Glycosyl_Hydrolase_39"/>
</dbReference>
<dbReference type="PANTHER" id="PTHR12631">
    <property type="entry name" value="ALPHA-L-IDURONIDASE"/>
    <property type="match status" value="1"/>
</dbReference>
<proteinExistence type="predicted"/>
<dbReference type="InterPro" id="IPR017853">
    <property type="entry name" value="GH"/>
</dbReference>
<dbReference type="Proteomes" id="UP000467193">
    <property type="component" value="Chromosome"/>
</dbReference>
<evidence type="ECO:0000313" key="1">
    <source>
        <dbReference type="EMBL" id="BBY26474.1"/>
    </source>
</evidence>
<evidence type="ECO:0000313" key="2">
    <source>
        <dbReference type="Proteomes" id="UP000467193"/>
    </source>
</evidence>
<sequence length="365" mass="39606">MSWPAERMARRAVRALGAVVVLAVTISLLPGTEAHAATDCRATSGKGKIGASQGSDILTMSDADLASLLDRVTGAGMWSVRVDVDWTRVEPTEGQRDWSSIDRVMNAVTARGLCPLALVTYAPDWAAEHPAASGGYFAPKDPERFAGFAAEAARRYGSQVSEWEVWNEPNTVNYFQPKPDPRRYGLLLAATYRAIKAVDPDSTVLSGGLAPAEDNGRDIAPLTFLRGLYAAGANRYFDAFAIHPYTYPALPDDPATRKWSTAQRMWDMRRVMVDGGDAAKSMWITECGAPTGTGPRAVSDATQAKTLEMILAMAANTPWLGPAFVYSMRDSGSDAGEIEQNFGVLRRDFTPKPAYDVVRQYGEAR</sequence>
<organism evidence="1 2">
    <name type="scientific">Mycolicibacterium sediminis</name>
    <dbReference type="NCBI Taxonomy" id="1286180"/>
    <lineage>
        <taxon>Bacteria</taxon>
        <taxon>Bacillati</taxon>
        <taxon>Actinomycetota</taxon>
        <taxon>Actinomycetes</taxon>
        <taxon>Mycobacteriales</taxon>
        <taxon>Mycobacteriaceae</taxon>
        <taxon>Mycolicibacterium</taxon>
    </lineage>
</organism>
<dbReference type="KEGG" id="msei:MSEDJ_05700"/>
<dbReference type="EMBL" id="AP022588">
    <property type="protein sequence ID" value="BBY26474.1"/>
    <property type="molecule type" value="Genomic_DNA"/>
</dbReference>
<dbReference type="PANTHER" id="PTHR12631:SF10">
    <property type="entry name" value="BETA-XYLOSIDASE-LIKE PROTEIN-RELATED"/>
    <property type="match status" value="1"/>
</dbReference>
<reference evidence="1 2" key="1">
    <citation type="journal article" date="2019" name="Emerg. Microbes Infect.">
        <title>Comprehensive subspecies identification of 175 nontuberculous mycobacteria species based on 7547 genomic profiles.</title>
        <authorList>
            <person name="Matsumoto Y."/>
            <person name="Kinjo T."/>
            <person name="Motooka D."/>
            <person name="Nabeya D."/>
            <person name="Jung N."/>
            <person name="Uechi K."/>
            <person name="Horii T."/>
            <person name="Iida T."/>
            <person name="Fujita J."/>
            <person name="Nakamura S."/>
        </authorList>
    </citation>
    <scope>NUCLEOTIDE SEQUENCE [LARGE SCALE GENOMIC DNA]</scope>
    <source>
        <strain evidence="1 2">JCM 17899</strain>
    </source>
</reference>
<dbReference type="AlphaFoldDB" id="A0A7I7QJP0"/>
<protein>
    <recommendedName>
        <fullName evidence="3">Beta-xylosidase</fullName>
    </recommendedName>
</protein>
<gene>
    <name evidence="1" type="ORF">MSEDJ_05700</name>
</gene>
<dbReference type="Gene3D" id="3.20.20.80">
    <property type="entry name" value="Glycosidases"/>
    <property type="match status" value="1"/>
</dbReference>
<keyword evidence="2" id="KW-1185">Reference proteome</keyword>
<name>A0A7I7QJP0_9MYCO</name>
<evidence type="ECO:0008006" key="3">
    <source>
        <dbReference type="Google" id="ProtNLM"/>
    </source>
</evidence>
<dbReference type="GO" id="GO:0004553">
    <property type="term" value="F:hydrolase activity, hydrolyzing O-glycosyl compounds"/>
    <property type="evidence" value="ECO:0007669"/>
    <property type="project" value="TreeGrafter"/>
</dbReference>